<evidence type="ECO:0000313" key="1">
    <source>
        <dbReference type="EMBL" id="VDP07973.1"/>
    </source>
</evidence>
<dbReference type="AlphaFoldDB" id="A0A183G607"/>
<protein>
    <submittedName>
        <fullName evidence="3">Reverse transcriptase domain-containing protein</fullName>
    </submittedName>
</protein>
<dbReference type="Proteomes" id="UP000050761">
    <property type="component" value="Unassembled WGS sequence"/>
</dbReference>
<gene>
    <name evidence="1" type="ORF">HPBE_LOCUS17107</name>
</gene>
<evidence type="ECO:0000313" key="2">
    <source>
        <dbReference type="Proteomes" id="UP000050761"/>
    </source>
</evidence>
<reference evidence="1 2" key="1">
    <citation type="submission" date="2018-11" db="EMBL/GenBank/DDBJ databases">
        <authorList>
            <consortium name="Pathogen Informatics"/>
        </authorList>
    </citation>
    <scope>NUCLEOTIDE SEQUENCE [LARGE SCALE GENOMIC DNA]</scope>
</reference>
<proteinExistence type="predicted"/>
<dbReference type="WBParaSite" id="HPBE_0001710801-mRNA-1">
    <property type="protein sequence ID" value="HPBE_0001710801-mRNA-1"/>
    <property type="gene ID" value="HPBE_0001710801"/>
</dbReference>
<evidence type="ECO:0000313" key="3">
    <source>
        <dbReference type="WBParaSite" id="HPBE_0001710801-mRNA-1"/>
    </source>
</evidence>
<dbReference type="EMBL" id="UZAH01029805">
    <property type="protein sequence ID" value="VDP07973.1"/>
    <property type="molecule type" value="Genomic_DNA"/>
</dbReference>
<keyword evidence="2" id="KW-1185">Reference proteome</keyword>
<reference evidence="3" key="2">
    <citation type="submission" date="2019-09" db="UniProtKB">
        <authorList>
            <consortium name="WormBaseParasite"/>
        </authorList>
    </citation>
    <scope>IDENTIFICATION</scope>
</reference>
<accession>A0A183G607</accession>
<sequence length="227" mass="25744">MGADSPSTAMLFRWLSRFAKGDFSLGDAARSGRPQSAVVQRSFSRLFKPIRRIREIVKLSDNQCGFVPGCGTIDAIHAARLLVEKHREKEKPVHTWLWTDDVKAKVREKNSLCHVFLGDKTAINWQKYHEAKKAAKNAVAVAKATHYNDVYEKLESRDAWRDYFEGISTEEFPHPAVLSVALFTVPFTRSPWRKQKEALKKMKPGMATGPDDLAAGVWKSKLWYPAV</sequence>
<dbReference type="OrthoDB" id="5845191at2759"/>
<organism evidence="2 3">
    <name type="scientific">Heligmosomoides polygyrus</name>
    <name type="common">Parasitic roundworm</name>
    <dbReference type="NCBI Taxonomy" id="6339"/>
    <lineage>
        <taxon>Eukaryota</taxon>
        <taxon>Metazoa</taxon>
        <taxon>Ecdysozoa</taxon>
        <taxon>Nematoda</taxon>
        <taxon>Chromadorea</taxon>
        <taxon>Rhabditida</taxon>
        <taxon>Rhabditina</taxon>
        <taxon>Rhabditomorpha</taxon>
        <taxon>Strongyloidea</taxon>
        <taxon>Heligmosomidae</taxon>
        <taxon>Heligmosomoides</taxon>
    </lineage>
</organism>
<name>A0A183G607_HELPZ</name>
<accession>A0A3P8EGM8</accession>